<keyword evidence="4" id="KW-0804">Transcription</keyword>
<reference evidence="6 7" key="1">
    <citation type="submission" date="2019-04" db="EMBL/GenBank/DDBJ databases">
        <title>An improved genome assembly and genetic linkage map for asparagus bean, Vigna unguiculata ssp. sesquipedialis.</title>
        <authorList>
            <person name="Xia Q."/>
            <person name="Zhang R."/>
            <person name="Dong Y."/>
        </authorList>
    </citation>
    <scope>NUCLEOTIDE SEQUENCE [LARGE SCALE GENOMIC DNA]</scope>
    <source>
        <tissue evidence="6">Leaf</tissue>
    </source>
</reference>
<keyword evidence="7" id="KW-1185">Reference proteome</keyword>
<dbReference type="GO" id="GO:0003677">
    <property type="term" value="F:DNA binding"/>
    <property type="evidence" value="ECO:0007669"/>
    <property type="project" value="UniProtKB-KW"/>
</dbReference>
<gene>
    <name evidence="6" type="ORF">DEO72_LG4g377</name>
</gene>
<name>A0A4D6LLQ5_VIGUN</name>
<dbReference type="Gene3D" id="2.40.330.10">
    <property type="entry name" value="DNA-binding pseudobarrel domain"/>
    <property type="match status" value="1"/>
</dbReference>
<dbReference type="PANTHER" id="PTHR34269">
    <property type="entry name" value="TRANSCRIPTION FACTOR B3-DOMAIN FAMILY-RELATED"/>
    <property type="match status" value="1"/>
</dbReference>
<evidence type="ECO:0000256" key="1">
    <source>
        <dbReference type="ARBA" id="ARBA00004123"/>
    </source>
</evidence>
<keyword evidence="2" id="KW-0805">Transcription regulation</keyword>
<dbReference type="AlphaFoldDB" id="A0A4D6LLQ5"/>
<dbReference type="EMBL" id="CP039348">
    <property type="protein sequence ID" value="QCD89433.1"/>
    <property type="molecule type" value="Genomic_DNA"/>
</dbReference>
<accession>A0A4D6LLQ5</accession>
<dbReference type="InterPro" id="IPR051442">
    <property type="entry name" value="B3_domain"/>
</dbReference>
<keyword evidence="3" id="KW-0238">DNA-binding</keyword>
<proteinExistence type="predicted"/>
<evidence type="ECO:0008006" key="8">
    <source>
        <dbReference type="Google" id="ProtNLM"/>
    </source>
</evidence>
<dbReference type="InterPro" id="IPR015300">
    <property type="entry name" value="DNA-bd_pseudobarrel_sf"/>
</dbReference>
<dbReference type="SUPFAM" id="SSF101936">
    <property type="entry name" value="DNA-binding pseudobarrel domain"/>
    <property type="match status" value="1"/>
</dbReference>
<evidence type="ECO:0000313" key="7">
    <source>
        <dbReference type="Proteomes" id="UP000501690"/>
    </source>
</evidence>
<evidence type="ECO:0000256" key="2">
    <source>
        <dbReference type="ARBA" id="ARBA00023015"/>
    </source>
</evidence>
<dbReference type="CDD" id="cd10017">
    <property type="entry name" value="B3_DNA"/>
    <property type="match status" value="1"/>
</dbReference>
<keyword evidence="5" id="KW-0539">Nucleus</keyword>
<organism evidence="6 7">
    <name type="scientific">Vigna unguiculata</name>
    <name type="common">Cowpea</name>
    <dbReference type="NCBI Taxonomy" id="3917"/>
    <lineage>
        <taxon>Eukaryota</taxon>
        <taxon>Viridiplantae</taxon>
        <taxon>Streptophyta</taxon>
        <taxon>Embryophyta</taxon>
        <taxon>Tracheophyta</taxon>
        <taxon>Spermatophyta</taxon>
        <taxon>Magnoliopsida</taxon>
        <taxon>eudicotyledons</taxon>
        <taxon>Gunneridae</taxon>
        <taxon>Pentapetalae</taxon>
        <taxon>rosids</taxon>
        <taxon>fabids</taxon>
        <taxon>Fabales</taxon>
        <taxon>Fabaceae</taxon>
        <taxon>Papilionoideae</taxon>
        <taxon>50 kb inversion clade</taxon>
        <taxon>NPAAA clade</taxon>
        <taxon>indigoferoid/millettioid clade</taxon>
        <taxon>Phaseoleae</taxon>
        <taxon>Vigna</taxon>
    </lineage>
</organism>
<evidence type="ECO:0000256" key="4">
    <source>
        <dbReference type="ARBA" id="ARBA00023163"/>
    </source>
</evidence>
<dbReference type="InterPro" id="IPR003340">
    <property type="entry name" value="B3_DNA-bd"/>
</dbReference>
<dbReference type="Proteomes" id="UP000501690">
    <property type="component" value="Linkage Group LG4"/>
</dbReference>
<dbReference type="GO" id="GO:0005634">
    <property type="term" value="C:nucleus"/>
    <property type="evidence" value="ECO:0007669"/>
    <property type="project" value="UniProtKB-SubCell"/>
</dbReference>
<sequence>MTEEYFENLCLRFMELLQNILIDLRDIQEFIIRKEQEKGEEDSVSVEQQPYLMENEYEAEEFATMEQQKEVEEPWKIKKQLQEHDLNFGLLIPLKMAKPHLLSVINANDDEIKEGIEVRIWDVNTRTGHTLLLTKPEKSYILTRNWIGDFVFRRNLGLGDLVGLCWDPFIKRFRFSVLSRC</sequence>
<dbReference type="PANTHER" id="PTHR34269:SF11">
    <property type="entry name" value="B3 DOMAIN PROTEIN"/>
    <property type="match status" value="1"/>
</dbReference>
<evidence type="ECO:0000256" key="5">
    <source>
        <dbReference type="ARBA" id="ARBA00023242"/>
    </source>
</evidence>
<evidence type="ECO:0000313" key="6">
    <source>
        <dbReference type="EMBL" id="QCD89433.1"/>
    </source>
</evidence>
<comment type="subcellular location">
    <subcellularLocation>
        <location evidence="1">Nucleus</location>
    </subcellularLocation>
</comment>
<evidence type="ECO:0000256" key="3">
    <source>
        <dbReference type="ARBA" id="ARBA00023125"/>
    </source>
</evidence>
<protein>
    <recommendedName>
        <fullName evidence="8">TF-B3 domain-containing protein</fullName>
    </recommendedName>
</protein>